<keyword evidence="3" id="KW-1185">Reference proteome</keyword>
<feature type="chain" id="PRO_5022687787" evidence="1">
    <location>
        <begin position="21"/>
        <end position="133"/>
    </location>
</feature>
<gene>
    <name evidence="2" type="ORF">KOR34_47950</name>
</gene>
<organism evidence="2 3">
    <name type="scientific">Posidoniimonas corsicana</name>
    <dbReference type="NCBI Taxonomy" id="1938618"/>
    <lineage>
        <taxon>Bacteria</taxon>
        <taxon>Pseudomonadati</taxon>
        <taxon>Planctomycetota</taxon>
        <taxon>Planctomycetia</taxon>
        <taxon>Pirellulales</taxon>
        <taxon>Lacipirellulaceae</taxon>
        <taxon>Posidoniimonas</taxon>
    </lineage>
</organism>
<sequence length="133" mass="12953" precursor="true">MRTILCAAALIASAASTAAAHDGAIDNNTLAAMGLSGAQIVSDQEASSVRGNGFAIAAGGSFAFVGSHHAAAGSANGYLAAGSHFAGGVNGSVAGKTVTRTRVVRGPRGPVRSVRTTRSVNVYAGGFSAAASY</sequence>
<evidence type="ECO:0000256" key="1">
    <source>
        <dbReference type="SAM" id="SignalP"/>
    </source>
</evidence>
<name>A0A5C5UXI8_9BACT</name>
<proteinExistence type="predicted"/>
<dbReference type="Proteomes" id="UP000316714">
    <property type="component" value="Unassembled WGS sequence"/>
</dbReference>
<dbReference type="EMBL" id="SIHJ01000005">
    <property type="protein sequence ID" value="TWT30237.1"/>
    <property type="molecule type" value="Genomic_DNA"/>
</dbReference>
<keyword evidence="1" id="KW-0732">Signal</keyword>
<reference evidence="2 3" key="1">
    <citation type="submission" date="2019-02" db="EMBL/GenBank/DDBJ databases">
        <title>Deep-cultivation of Planctomycetes and their phenomic and genomic characterization uncovers novel biology.</title>
        <authorList>
            <person name="Wiegand S."/>
            <person name="Jogler M."/>
            <person name="Boedeker C."/>
            <person name="Pinto D."/>
            <person name="Vollmers J."/>
            <person name="Rivas-Marin E."/>
            <person name="Kohn T."/>
            <person name="Peeters S.H."/>
            <person name="Heuer A."/>
            <person name="Rast P."/>
            <person name="Oberbeckmann S."/>
            <person name="Bunk B."/>
            <person name="Jeske O."/>
            <person name="Meyerdierks A."/>
            <person name="Storesund J.E."/>
            <person name="Kallscheuer N."/>
            <person name="Luecker S."/>
            <person name="Lage O.M."/>
            <person name="Pohl T."/>
            <person name="Merkel B.J."/>
            <person name="Hornburger P."/>
            <person name="Mueller R.-W."/>
            <person name="Bruemmer F."/>
            <person name="Labrenz M."/>
            <person name="Spormann A.M."/>
            <person name="Op Den Camp H."/>
            <person name="Overmann J."/>
            <person name="Amann R."/>
            <person name="Jetten M.S.M."/>
            <person name="Mascher T."/>
            <person name="Medema M.H."/>
            <person name="Devos D.P."/>
            <person name="Kaster A.-K."/>
            <person name="Ovreas L."/>
            <person name="Rohde M."/>
            <person name="Galperin M.Y."/>
            <person name="Jogler C."/>
        </authorList>
    </citation>
    <scope>NUCLEOTIDE SEQUENCE [LARGE SCALE GENOMIC DNA]</scope>
    <source>
        <strain evidence="2 3">KOR34</strain>
    </source>
</reference>
<comment type="caution">
    <text evidence="2">The sequence shown here is derived from an EMBL/GenBank/DDBJ whole genome shotgun (WGS) entry which is preliminary data.</text>
</comment>
<dbReference type="AlphaFoldDB" id="A0A5C5UXI8"/>
<protein>
    <submittedName>
        <fullName evidence="2">Uncharacterized protein</fullName>
    </submittedName>
</protein>
<accession>A0A5C5UXI8</accession>
<feature type="signal peptide" evidence="1">
    <location>
        <begin position="1"/>
        <end position="20"/>
    </location>
</feature>
<dbReference type="RefSeq" id="WP_146568602.1">
    <property type="nucleotide sequence ID" value="NZ_SIHJ01000005.1"/>
</dbReference>
<evidence type="ECO:0000313" key="3">
    <source>
        <dbReference type="Proteomes" id="UP000316714"/>
    </source>
</evidence>
<evidence type="ECO:0000313" key="2">
    <source>
        <dbReference type="EMBL" id="TWT30237.1"/>
    </source>
</evidence>